<keyword evidence="3" id="KW-1185">Reference proteome</keyword>
<dbReference type="AlphaFoldDB" id="A0AAD9P638"/>
<reference evidence="2" key="1">
    <citation type="journal article" date="2023" name="Mol. Biol. Evol.">
        <title>Third-Generation Sequencing Reveals the Adaptive Role of the Epigenome in Three Deep-Sea Polychaetes.</title>
        <authorList>
            <person name="Perez M."/>
            <person name="Aroh O."/>
            <person name="Sun Y."/>
            <person name="Lan Y."/>
            <person name="Juniper S.K."/>
            <person name="Young C.R."/>
            <person name="Angers B."/>
            <person name="Qian P.Y."/>
        </authorList>
    </citation>
    <scope>NUCLEOTIDE SEQUENCE</scope>
    <source>
        <strain evidence="2">R07B-5</strain>
    </source>
</reference>
<dbReference type="Proteomes" id="UP001209878">
    <property type="component" value="Unassembled WGS sequence"/>
</dbReference>
<proteinExistence type="predicted"/>
<protein>
    <submittedName>
        <fullName evidence="2">Uncharacterized protein</fullName>
    </submittedName>
</protein>
<accession>A0AAD9P638</accession>
<evidence type="ECO:0000313" key="2">
    <source>
        <dbReference type="EMBL" id="KAK2188803.1"/>
    </source>
</evidence>
<gene>
    <name evidence="2" type="ORF">NP493_121g05016</name>
</gene>
<evidence type="ECO:0000256" key="1">
    <source>
        <dbReference type="SAM" id="MobiDB-lite"/>
    </source>
</evidence>
<feature type="region of interest" description="Disordered" evidence="1">
    <location>
        <begin position="101"/>
        <end position="122"/>
    </location>
</feature>
<comment type="caution">
    <text evidence="2">The sequence shown here is derived from an EMBL/GenBank/DDBJ whole genome shotgun (WGS) entry which is preliminary data.</text>
</comment>
<feature type="compositionally biased region" description="Basic and acidic residues" evidence="1">
    <location>
        <begin position="112"/>
        <end position="122"/>
    </location>
</feature>
<sequence>MVFHSTVTCRCGRGLVAPVEPETSGLFQANRCNDGRMRVGGYKSVGVCNHGISVQRPARPLLIYTAVGPHGTVSGCYVRSCTGDTPAEIGRVILRRYPLTTGGDETVNGASGREEEDRLRQG</sequence>
<organism evidence="2 3">
    <name type="scientific">Ridgeia piscesae</name>
    <name type="common">Tubeworm</name>
    <dbReference type="NCBI Taxonomy" id="27915"/>
    <lineage>
        <taxon>Eukaryota</taxon>
        <taxon>Metazoa</taxon>
        <taxon>Spiralia</taxon>
        <taxon>Lophotrochozoa</taxon>
        <taxon>Annelida</taxon>
        <taxon>Polychaeta</taxon>
        <taxon>Sedentaria</taxon>
        <taxon>Canalipalpata</taxon>
        <taxon>Sabellida</taxon>
        <taxon>Siboglinidae</taxon>
        <taxon>Ridgeia</taxon>
    </lineage>
</organism>
<name>A0AAD9P638_RIDPI</name>
<evidence type="ECO:0000313" key="3">
    <source>
        <dbReference type="Proteomes" id="UP001209878"/>
    </source>
</evidence>
<dbReference type="EMBL" id="JAODUO010000122">
    <property type="protein sequence ID" value="KAK2188803.1"/>
    <property type="molecule type" value="Genomic_DNA"/>
</dbReference>